<evidence type="ECO:0000313" key="1">
    <source>
        <dbReference type="EMBL" id="QSS64946.1"/>
    </source>
</evidence>
<dbReference type="Proteomes" id="UP000663671">
    <property type="component" value="Chromosome 1"/>
</dbReference>
<accession>A0A8A1MEM4</accession>
<dbReference type="EMBL" id="CP069114">
    <property type="protein sequence ID" value="QSS64946.1"/>
    <property type="molecule type" value="Genomic_DNA"/>
</dbReference>
<dbReference type="AlphaFoldDB" id="A0A8A1MEM4"/>
<name>A0A8A1MEM4_AJECA</name>
<proteinExistence type="predicted"/>
<protein>
    <submittedName>
        <fullName evidence="1">Uncharacterized protein</fullName>
    </submittedName>
</protein>
<organism evidence="1 2">
    <name type="scientific">Ajellomyces capsulatus</name>
    <name type="common">Darling's disease fungus</name>
    <name type="synonym">Histoplasma capsulatum</name>
    <dbReference type="NCBI Taxonomy" id="5037"/>
    <lineage>
        <taxon>Eukaryota</taxon>
        <taxon>Fungi</taxon>
        <taxon>Dikarya</taxon>
        <taxon>Ascomycota</taxon>
        <taxon>Pezizomycotina</taxon>
        <taxon>Eurotiomycetes</taxon>
        <taxon>Eurotiomycetidae</taxon>
        <taxon>Onygenales</taxon>
        <taxon>Ajellomycetaceae</taxon>
        <taxon>Histoplasma</taxon>
    </lineage>
</organism>
<reference evidence="1" key="1">
    <citation type="submission" date="2021-01" db="EMBL/GenBank/DDBJ databases">
        <title>Chromosome-level genome assembly of a human fungal pathogen reveals clustering of transcriptionally co-regulated genes.</title>
        <authorList>
            <person name="Voorhies M."/>
            <person name="Cohen S."/>
            <person name="Shea T.P."/>
            <person name="Petrus S."/>
            <person name="Munoz J.F."/>
            <person name="Poplawski S."/>
            <person name="Goldman W.E."/>
            <person name="Michael T."/>
            <person name="Cuomo C.A."/>
            <person name="Sil A."/>
            <person name="Beyhan S."/>
        </authorList>
    </citation>
    <scope>NUCLEOTIDE SEQUENCE</scope>
    <source>
        <strain evidence="1">WU24</strain>
    </source>
</reference>
<sequence>MDIDYRVRSLIDEALCSRGTTEAGLNQFINQTLKHQHIGPAGNTKCACTFSNLWRRFYGYIASDSVRIELQYKNSVVTHGNIRVESGDVKRAGSMIFFHGWYVWVTAQEWAATVLHFVGSRSRRPISSSRPCILVEIEGMWFDCLFTAFIYVQHHLCEPLDLLFCWSRVSESRGFWEWDAAEKVLSAELLQGGVVVDDNNNNNNNNPSRSFDSRWPVMILFLGFVPVPSAWSNAVKPMRQPA</sequence>
<dbReference type="VEuPathDB" id="FungiDB:I7I51_02022"/>
<evidence type="ECO:0000313" key="2">
    <source>
        <dbReference type="Proteomes" id="UP000663671"/>
    </source>
</evidence>
<gene>
    <name evidence="1" type="ORF">I7I51_02022</name>
</gene>